<dbReference type="Pfam" id="PF08124">
    <property type="entry name" value="Lyase_8_N"/>
    <property type="match status" value="1"/>
</dbReference>
<evidence type="ECO:0000256" key="6">
    <source>
        <dbReference type="ARBA" id="ARBA00023239"/>
    </source>
</evidence>
<dbReference type="EMBL" id="WKMC01000001">
    <property type="protein sequence ID" value="MRZ49347.1"/>
    <property type="molecule type" value="Genomic_DNA"/>
</dbReference>
<evidence type="ECO:0000313" key="14">
    <source>
        <dbReference type="Proteomes" id="UP000461276"/>
    </source>
</evidence>
<dbReference type="InterPro" id="IPR003159">
    <property type="entry name" value="Lyase_8_central_dom"/>
</dbReference>
<protein>
    <recommendedName>
        <fullName evidence="15">Chondroitin AC lyase</fullName>
    </recommendedName>
</protein>
<evidence type="ECO:0000256" key="4">
    <source>
        <dbReference type="ARBA" id="ARBA00022729"/>
    </source>
</evidence>
<comment type="cofactor">
    <cofactor evidence="1">
        <name>Ca(2+)</name>
        <dbReference type="ChEBI" id="CHEBI:29108"/>
    </cofactor>
</comment>
<comment type="subunit">
    <text evidence="3">Monomer.</text>
</comment>
<dbReference type="InterPro" id="IPR014718">
    <property type="entry name" value="GH-type_carb-bd"/>
</dbReference>
<dbReference type="SUPFAM" id="SSF74650">
    <property type="entry name" value="Galactose mutarotase-like"/>
    <property type="match status" value="1"/>
</dbReference>
<evidence type="ECO:0000313" key="11">
    <source>
        <dbReference type="EMBL" id="MRY91869.1"/>
    </source>
</evidence>
<dbReference type="Gene3D" id="1.50.10.100">
    <property type="entry name" value="Chondroitin AC/alginate lyase"/>
    <property type="match status" value="1"/>
</dbReference>
<comment type="caution">
    <text evidence="12">The sequence shown here is derived from an EMBL/GenBank/DDBJ whole genome shotgun (WGS) entry which is preliminary data.</text>
</comment>
<keyword evidence="5" id="KW-0106">Calcium</keyword>
<feature type="active site" evidence="7">
    <location>
        <position position="228"/>
    </location>
</feature>
<dbReference type="GO" id="GO:0016837">
    <property type="term" value="F:carbon-oxygen lyase activity, acting on polysaccharides"/>
    <property type="evidence" value="ECO:0007669"/>
    <property type="project" value="UniProtKB-ARBA"/>
</dbReference>
<dbReference type="InterPro" id="IPR004103">
    <property type="entry name" value="Lyase_8_C"/>
</dbReference>
<dbReference type="PANTHER" id="PTHR38481:SF1">
    <property type="entry name" value="HYALURONATE LYASE"/>
    <property type="match status" value="1"/>
</dbReference>
<dbReference type="InterPro" id="IPR008929">
    <property type="entry name" value="Chondroitin_lyas"/>
</dbReference>
<dbReference type="InterPro" id="IPR011071">
    <property type="entry name" value="Lyase_8-like_C"/>
</dbReference>
<accession>A0A7K0HHQ5</accession>
<proteinExistence type="inferred from homology"/>
<evidence type="ECO:0000256" key="3">
    <source>
        <dbReference type="ARBA" id="ARBA00011245"/>
    </source>
</evidence>
<dbReference type="AlphaFoldDB" id="A0A7K0HHQ5"/>
<dbReference type="Gene3D" id="2.60.220.10">
    <property type="entry name" value="Polysaccharide lyase family 8-like, C-terminal"/>
    <property type="match status" value="1"/>
</dbReference>
<evidence type="ECO:0000256" key="7">
    <source>
        <dbReference type="PIRSR" id="PIRSR638970-1"/>
    </source>
</evidence>
<dbReference type="Proteomes" id="UP000441358">
    <property type="component" value="Unassembled WGS sequence"/>
</dbReference>
<dbReference type="SUPFAM" id="SSF48230">
    <property type="entry name" value="Chondroitin AC/alginate lyase"/>
    <property type="match status" value="1"/>
</dbReference>
<dbReference type="InterPro" id="IPR012970">
    <property type="entry name" value="Lyase_8_alpha_N"/>
</dbReference>
<feature type="domain" description="Polysaccharide lyase 8 N-terminal alpha-helical" evidence="10">
    <location>
        <begin position="55"/>
        <end position="314"/>
    </location>
</feature>
<evidence type="ECO:0000313" key="12">
    <source>
        <dbReference type="EMBL" id="MRZ49347.1"/>
    </source>
</evidence>
<dbReference type="InterPro" id="IPR038970">
    <property type="entry name" value="Lyase_8"/>
</dbReference>
<feature type="domain" description="Polysaccharide lyase family 8 central" evidence="8">
    <location>
        <begin position="340"/>
        <end position="570"/>
    </location>
</feature>
<dbReference type="EMBL" id="WKMY01000001">
    <property type="protein sequence ID" value="MRY91869.1"/>
    <property type="molecule type" value="Genomic_DNA"/>
</dbReference>
<reference evidence="13 14" key="1">
    <citation type="journal article" date="2019" name="Nat. Med.">
        <title>A library of human gut bacterial isolates paired with longitudinal multiomics data enables mechanistic microbiome research.</title>
        <authorList>
            <person name="Poyet M."/>
            <person name="Groussin M."/>
            <person name="Gibbons S.M."/>
            <person name="Avila-Pacheco J."/>
            <person name="Jiang X."/>
            <person name="Kearney S.M."/>
            <person name="Perrotta A.R."/>
            <person name="Berdy B."/>
            <person name="Zhao S."/>
            <person name="Lieberman T.D."/>
            <person name="Swanson P.K."/>
            <person name="Smith M."/>
            <person name="Roesemann S."/>
            <person name="Alexander J.E."/>
            <person name="Rich S.A."/>
            <person name="Livny J."/>
            <person name="Vlamakis H."/>
            <person name="Clish C."/>
            <person name="Bullock K."/>
            <person name="Deik A."/>
            <person name="Scott J."/>
            <person name="Pierce K.A."/>
            <person name="Xavier R.J."/>
            <person name="Alm E.J."/>
        </authorList>
    </citation>
    <scope>NUCLEOTIDE SEQUENCE [LARGE SCALE GENOMIC DNA]</scope>
    <source>
        <strain evidence="12 13">BIOML-A32</strain>
        <strain evidence="11 14">BIOML-A9</strain>
    </source>
</reference>
<gene>
    <name evidence="12" type="ORF">GKD66_03625</name>
    <name evidence="11" type="ORF">GKD67_01160</name>
</gene>
<sequence length="678" mass="76880">MNILKKLGIVIMGALLGESHGAAKNFSYVDMNEVVNNIKVILWQDVNSSKVLDQAKKWKKSIRENGSWIDLDYQDKSRTPWSPQQHLNRILEMSFAYTSERMDTFKDIGLGSAIISALNYWISVSPICTNWWFNDISVPQTIGKILILLDETECLNMELRDQLILCMKKGNLKKHEGANKMDIALHYLFRAALTGDDKLMKETVKEAFGVLSKGKREGIQIDDSYHQHGDQLYISGYGDVLIDGVLSIACYLKGTDYGLSEEQLNVLSDFVLNGYGSIFRSVYKDYNAGGRLLSRKNALRKSDIVKKLELLSELDVQNELNYQELAREIESVSNVKDEYNRLFWRSDYMVQNNPSYQASVRGASVRTYKAETGGNGENLKGTLLSAGSFSIRVSGDEYFNIFPCWDWSKIPGVTSLNQVPSYIKEWGEPGKTVFVGGVSDGKMGAFAMDYAEYGVRARKGYFFFKDEIICLGAGIEGNDPNVETITSINQCLCRGDVVQDTGSVYHDHIAYYSLDSSRMIVEADIRQGSWRDINLTQSKDYIRQKIFSLYIDHGKDTKDGKYSYMIVPGLTQDEFRSHLINHIEVLRNDSFMQAVVNTKTHELQVVFYEAGGFDYRDLKLYVNSPCAVLIPDYKLLNDFYISDPSQKRDQMLLSLNKKEYKIRLPKGSLSGSSISVHI</sequence>
<feature type="domain" description="Polysaccharide lyase family 8 C-terminal" evidence="9">
    <location>
        <begin position="584"/>
        <end position="649"/>
    </location>
</feature>
<keyword evidence="6" id="KW-0456">Lyase</keyword>
<dbReference type="Gene3D" id="2.70.98.10">
    <property type="match status" value="1"/>
</dbReference>
<dbReference type="SUPFAM" id="SSF49863">
    <property type="entry name" value="Hyaluronate lyase-like, C-terminal domain"/>
    <property type="match status" value="1"/>
</dbReference>
<dbReference type="GO" id="GO:0005576">
    <property type="term" value="C:extracellular region"/>
    <property type="evidence" value="ECO:0007669"/>
    <property type="project" value="InterPro"/>
</dbReference>
<dbReference type="Proteomes" id="UP000461276">
    <property type="component" value="Unassembled WGS sequence"/>
</dbReference>
<evidence type="ECO:0008006" key="15">
    <source>
        <dbReference type="Google" id="ProtNLM"/>
    </source>
</evidence>
<evidence type="ECO:0000256" key="1">
    <source>
        <dbReference type="ARBA" id="ARBA00001913"/>
    </source>
</evidence>
<feature type="active site" evidence="7">
    <location>
        <position position="291"/>
    </location>
</feature>
<evidence type="ECO:0000256" key="5">
    <source>
        <dbReference type="ARBA" id="ARBA00022837"/>
    </source>
</evidence>
<dbReference type="PANTHER" id="PTHR38481">
    <property type="entry name" value="HYALURONATE LYASE"/>
    <property type="match status" value="1"/>
</dbReference>
<evidence type="ECO:0000259" key="10">
    <source>
        <dbReference type="Pfam" id="PF08124"/>
    </source>
</evidence>
<evidence type="ECO:0000259" key="8">
    <source>
        <dbReference type="Pfam" id="PF02278"/>
    </source>
</evidence>
<name>A0A7K0HHQ5_PARDI</name>
<evidence type="ECO:0000256" key="2">
    <source>
        <dbReference type="ARBA" id="ARBA00006699"/>
    </source>
</evidence>
<evidence type="ECO:0000259" key="9">
    <source>
        <dbReference type="Pfam" id="PF02884"/>
    </source>
</evidence>
<dbReference type="GO" id="GO:0030246">
    <property type="term" value="F:carbohydrate binding"/>
    <property type="evidence" value="ECO:0007669"/>
    <property type="project" value="InterPro"/>
</dbReference>
<dbReference type="Pfam" id="PF02884">
    <property type="entry name" value="Lyase_8_C"/>
    <property type="match status" value="1"/>
</dbReference>
<feature type="active site" evidence="7">
    <location>
        <position position="237"/>
    </location>
</feature>
<dbReference type="GO" id="GO:0005975">
    <property type="term" value="P:carbohydrate metabolic process"/>
    <property type="evidence" value="ECO:0007669"/>
    <property type="project" value="InterPro"/>
</dbReference>
<dbReference type="RefSeq" id="WP_080707102.1">
    <property type="nucleotide sequence ID" value="NZ_CP054012.1"/>
</dbReference>
<evidence type="ECO:0000313" key="13">
    <source>
        <dbReference type="Proteomes" id="UP000441358"/>
    </source>
</evidence>
<keyword evidence="4" id="KW-0732">Signal</keyword>
<dbReference type="Pfam" id="PF02278">
    <property type="entry name" value="Lyase_8"/>
    <property type="match status" value="1"/>
</dbReference>
<organism evidence="12 13">
    <name type="scientific">Parabacteroides distasonis</name>
    <dbReference type="NCBI Taxonomy" id="823"/>
    <lineage>
        <taxon>Bacteria</taxon>
        <taxon>Pseudomonadati</taxon>
        <taxon>Bacteroidota</taxon>
        <taxon>Bacteroidia</taxon>
        <taxon>Bacteroidales</taxon>
        <taxon>Tannerellaceae</taxon>
        <taxon>Parabacteroides</taxon>
    </lineage>
</organism>
<dbReference type="InterPro" id="IPR011013">
    <property type="entry name" value="Gal_mutarotase_sf_dom"/>
</dbReference>
<comment type="similarity">
    <text evidence="2">Belongs to the polysaccharide lyase 8 family.</text>
</comment>